<dbReference type="PANTHER" id="PTHR24051">
    <property type="entry name" value="SUSHI DOMAIN-CONTAINING PROTEIN 1"/>
    <property type="match status" value="1"/>
</dbReference>
<evidence type="ECO:0000313" key="16">
    <source>
        <dbReference type="Ensembl" id="ENSECRP00000024683.1"/>
    </source>
</evidence>
<evidence type="ECO:0000313" key="17">
    <source>
        <dbReference type="Proteomes" id="UP000694620"/>
    </source>
</evidence>
<dbReference type="SMART" id="SM00181">
    <property type="entry name" value="EGF"/>
    <property type="match status" value="2"/>
</dbReference>
<evidence type="ECO:0000256" key="8">
    <source>
        <dbReference type="ARBA" id="ARBA00023157"/>
    </source>
</evidence>
<dbReference type="Pfam" id="PF23144">
    <property type="entry name" value="Fn3_PTPRU"/>
    <property type="match status" value="1"/>
</dbReference>
<sequence>MNGVPELPRSAGAATAVLLLLASLQVQKVQMLITTPPDICATCHENATCSEKEDGSGKICICMYGLIGNGRTYCQDKDECKISSLICGEHTVCHNTYGSFYCTCLDGYRPSSNTELFIPNDGTHCEAVDCGMLPIVKDAVAPVASTTTYKSAVRYTCQKGTVWKSGNNTAICMATGMWGGPTLVCKEIDCGRPPAVAHATIVWTNGSRLGSVAHYQCNPGYHSVGGRNYSMCGLHGLWEEASLSCNGESNISLTKWQYQYGYLPVWSLALSCLYPRRPPKQEPEITCVKASLFTQTATCFVEMDCGPPAVHPGATAWWNSTRPGSLAIYQCMRGHYEAGGKNFSTCLTNGSWDNASLLCKEIDCGPPPSVLHASVVWTNGSRLDSVAHYQCSFGYHSIGGRAYSKCGMRGIWDEVSLSCNETNCGPPAVHPGTTTWWNNTRPGSVAIYQCIRGHSVVGGKNFSTCLTNGSWDNASLLCKEMDCGPPPVVSHASAIWDGSTRLGSVVFYECKEGFRHVGERNFTVCTVDGDWENISLVCEEIYCKVPHLIQNANLLWDGSRHPGSLASYQCKEGFYFKGSKNFSICNLRGIWDSISGECKEIDCGPPPSLPNITPLWNDTLDLRYGAVVYYRCTEGFYHAGGDNFSMCAANGLWQMTSLLCKEINCGKPASIPHATVLWNQASQLGSKVYYKCQDGFFTHSKNNYSMCAADGKWGQLNFTCIEIDCGIAPSLANAAMTASNGTVLGSVAHYQCNEGFINMGGTNVSICTGQGKWLLATLICDGIKEASPVISDLVIFDEKCIKWNAQRDRRANETYKLHLKGLRVYQEGFLEEIVTNFTSSEDSPELCLNLHPGTNYSLHITALSTGISTQAFLSTEIGDPGVPEIVFPIAEDPLPSFTFRKMADINGPISLYQVIVASQDRSLDFDCGSHNIPNFYSQDENEQIYLAAEFHAEDLSEEVVFLIGDRRFFGEYYNAPLDKSRAYVIILRVISEWKQVQKQSCVFWVQTKGPSYTTQHITILAVGSGVLVAFFVFLGNSFVWYCGKKYPCG</sequence>
<dbReference type="Pfam" id="PF07645">
    <property type="entry name" value="EGF_CA"/>
    <property type="match status" value="1"/>
</dbReference>
<dbReference type="InterPro" id="IPR035976">
    <property type="entry name" value="Sushi/SCR/CCP_sf"/>
</dbReference>
<dbReference type="InterPro" id="IPR049883">
    <property type="entry name" value="NOTCH1_EGF-like"/>
</dbReference>
<dbReference type="Gene3D" id="2.10.70.10">
    <property type="entry name" value="Complement Module, domain 1"/>
    <property type="match status" value="10"/>
</dbReference>
<evidence type="ECO:0008006" key="18">
    <source>
        <dbReference type="Google" id="ProtNLM"/>
    </source>
</evidence>
<dbReference type="InterPro" id="IPR000742">
    <property type="entry name" value="EGF"/>
</dbReference>
<dbReference type="SMART" id="SM00032">
    <property type="entry name" value="CCP"/>
    <property type="match status" value="10"/>
</dbReference>
<keyword evidence="17" id="KW-1185">Reference proteome</keyword>
<feature type="domain" description="Sushi" evidence="15">
    <location>
        <begin position="601"/>
        <end position="662"/>
    </location>
</feature>
<accession>A0A8C4T247</accession>
<feature type="domain" description="EGF-like" evidence="14">
    <location>
        <begin position="76"/>
        <end position="115"/>
    </location>
</feature>
<evidence type="ECO:0000256" key="3">
    <source>
        <dbReference type="ARBA" id="ARBA00022692"/>
    </source>
</evidence>
<dbReference type="PANTHER" id="PTHR24051:SF5">
    <property type="entry name" value="SUSHI DOMAIN-CONTAINING PROTEIN 1"/>
    <property type="match status" value="1"/>
</dbReference>
<keyword evidence="3 12" id="KW-0812">Transmembrane</keyword>
<feature type="domain" description="Sushi" evidence="15">
    <location>
        <begin position="422"/>
        <end position="480"/>
    </location>
</feature>
<feature type="domain" description="Sushi" evidence="15">
    <location>
        <begin position="723"/>
        <end position="782"/>
    </location>
</feature>
<evidence type="ECO:0000256" key="11">
    <source>
        <dbReference type="PROSITE-ProRule" id="PRU00302"/>
    </source>
</evidence>
<feature type="domain" description="Sushi" evidence="15">
    <location>
        <begin position="188"/>
        <end position="247"/>
    </location>
</feature>
<dbReference type="InterPro" id="IPR000152">
    <property type="entry name" value="EGF-type_Asp/Asn_hydroxyl_site"/>
</dbReference>
<dbReference type="GO" id="GO:0016020">
    <property type="term" value="C:membrane"/>
    <property type="evidence" value="ECO:0007669"/>
    <property type="project" value="UniProtKB-SubCell"/>
</dbReference>
<dbReference type="Ensembl" id="ENSECRT00000025219.1">
    <property type="protein sequence ID" value="ENSECRP00000024683.1"/>
    <property type="gene ID" value="ENSECRG00000016730.1"/>
</dbReference>
<feature type="domain" description="Sushi" evidence="15">
    <location>
        <begin position="541"/>
        <end position="600"/>
    </location>
</feature>
<feature type="domain" description="Sushi" evidence="15">
    <location>
        <begin position="303"/>
        <end position="361"/>
    </location>
</feature>
<reference evidence="16" key="2">
    <citation type="submission" date="2025-08" db="UniProtKB">
        <authorList>
            <consortium name="Ensembl"/>
        </authorList>
    </citation>
    <scope>IDENTIFICATION</scope>
</reference>
<evidence type="ECO:0000256" key="9">
    <source>
        <dbReference type="ARBA" id="ARBA00023180"/>
    </source>
</evidence>
<dbReference type="PROSITE" id="PS50026">
    <property type="entry name" value="EGF_3"/>
    <property type="match status" value="2"/>
</dbReference>
<dbReference type="Proteomes" id="UP000694620">
    <property type="component" value="Chromosome 7"/>
</dbReference>
<evidence type="ECO:0000259" key="15">
    <source>
        <dbReference type="PROSITE" id="PS50923"/>
    </source>
</evidence>
<dbReference type="InterPro" id="IPR057598">
    <property type="entry name" value="Fn3_PTPRU"/>
</dbReference>
<dbReference type="InterPro" id="IPR051622">
    <property type="entry name" value="R-tyr_protein_phosphatases"/>
</dbReference>
<gene>
    <name evidence="16" type="primary">susd1</name>
</gene>
<keyword evidence="2 10" id="KW-0245">EGF-like domain</keyword>
<keyword evidence="7 12" id="KW-0472">Membrane</keyword>
<dbReference type="PROSITE" id="PS00010">
    <property type="entry name" value="ASX_HYDROXYL"/>
    <property type="match status" value="1"/>
</dbReference>
<dbReference type="GO" id="GO:0005509">
    <property type="term" value="F:calcium ion binding"/>
    <property type="evidence" value="ECO:0007669"/>
    <property type="project" value="InterPro"/>
</dbReference>
<dbReference type="InterPro" id="IPR001881">
    <property type="entry name" value="EGF-like_Ca-bd_dom"/>
</dbReference>
<reference evidence="16" key="1">
    <citation type="submission" date="2021-06" db="EMBL/GenBank/DDBJ databases">
        <authorList>
            <consortium name="Wellcome Sanger Institute Data Sharing"/>
        </authorList>
    </citation>
    <scope>NUCLEOTIDE SEQUENCE [LARGE SCALE GENOMIC DNA]</scope>
</reference>
<evidence type="ECO:0000256" key="7">
    <source>
        <dbReference type="ARBA" id="ARBA00023136"/>
    </source>
</evidence>
<dbReference type="SUPFAM" id="SSF57535">
    <property type="entry name" value="Complement control module/SCR domain"/>
    <property type="match status" value="10"/>
</dbReference>
<feature type="domain" description="Sushi" evidence="15">
    <location>
        <begin position="663"/>
        <end position="722"/>
    </location>
</feature>
<dbReference type="AlphaFoldDB" id="A0A8C4T247"/>
<feature type="chain" id="PRO_5034482019" description="Sushi domain containing 1" evidence="13">
    <location>
        <begin position="32"/>
        <end position="1049"/>
    </location>
</feature>
<feature type="signal peptide" evidence="13">
    <location>
        <begin position="1"/>
        <end position="31"/>
    </location>
</feature>
<keyword evidence="5" id="KW-0677">Repeat</keyword>
<keyword evidence="6 12" id="KW-1133">Transmembrane helix</keyword>
<feature type="disulfide bond" evidence="10">
    <location>
        <begin position="43"/>
        <end position="60"/>
    </location>
</feature>
<feature type="domain" description="Sushi" evidence="15">
    <location>
        <begin position="128"/>
        <end position="187"/>
    </location>
</feature>
<feature type="domain" description="Sushi" evidence="15">
    <location>
        <begin position="481"/>
        <end position="540"/>
    </location>
</feature>
<keyword evidence="9" id="KW-0325">Glycoprotein</keyword>
<keyword evidence="11" id="KW-0768">Sushi</keyword>
<dbReference type="CDD" id="cd00054">
    <property type="entry name" value="EGF_CA"/>
    <property type="match status" value="1"/>
</dbReference>
<dbReference type="PROSITE" id="PS50923">
    <property type="entry name" value="SUSHI"/>
    <property type="match status" value="10"/>
</dbReference>
<evidence type="ECO:0000256" key="13">
    <source>
        <dbReference type="SAM" id="SignalP"/>
    </source>
</evidence>
<dbReference type="SUPFAM" id="SSF57196">
    <property type="entry name" value="EGF/Laminin"/>
    <property type="match status" value="1"/>
</dbReference>
<comment type="subcellular location">
    <subcellularLocation>
        <location evidence="1">Membrane</location>
        <topology evidence="1">Single-pass type I membrane protein</topology>
    </subcellularLocation>
</comment>
<feature type="domain" description="Sushi" evidence="15">
    <location>
        <begin position="362"/>
        <end position="421"/>
    </location>
</feature>
<evidence type="ECO:0000256" key="2">
    <source>
        <dbReference type="ARBA" id="ARBA00022536"/>
    </source>
</evidence>
<evidence type="ECO:0000256" key="1">
    <source>
        <dbReference type="ARBA" id="ARBA00004479"/>
    </source>
</evidence>
<reference evidence="16" key="3">
    <citation type="submission" date="2025-09" db="UniProtKB">
        <authorList>
            <consortium name="Ensembl"/>
        </authorList>
    </citation>
    <scope>IDENTIFICATION</scope>
</reference>
<proteinExistence type="predicted"/>
<dbReference type="InterPro" id="IPR018097">
    <property type="entry name" value="EGF_Ca-bd_CS"/>
</dbReference>
<keyword evidence="4 13" id="KW-0732">Signal</keyword>
<dbReference type="PROSITE" id="PS01187">
    <property type="entry name" value="EGF_CA"/>
    <property type="match status" value="1"/>
</dbReference>
<protein>
    <recommendedName>
        <fullName evidence="18">Sushi domain containing 1</fullName>
    </recommendedName>
</protein>
<organism evidence="16 17">
    <name type="scientific">Erpetoichthys calabaricus</name>
    <name type="common">Rope fish</name>
    <name type="synonym">Calamoichthys calabaricus</name>
    <dbReference type="NCBI Taxonomy" id="27687"/>
    <lineage>
        <taxon>Eukaryota</taxon>
        <taxon>Metazoa</taxon>
        <taxon>Chordata</taxon>
        <taxon>Craniata</taxon>
        <taxon>Vertebrata</taxon>
        <taxon>Euteleostomi</taxon>
        <taxon>Actinopterygii</taxon>
        <taxon>Polypteriformes</taxon>
        <taxon>Polypteridae</taxon>
        <taxon>Erpetoichthys</taxon>
    </lineage>
</organism>
<comment type="caution">
    <text evidence="10">Lacks conserved residue(s) required for the propagation of feature annotation.</text>
</comment>
<evidence type="ECO:0000256" key="12">
    <source>
        <dbReference type="SAM" id="Phobius"/>
    </source>
</evidence>
<dbReference type="InterPro" id="IPR000436">
    <property type="entry name" value="Sushi_SCR_CCP_dom"/>
</dbReference>
<evidence type="ECO:0000256" key="6">
    <source>
        <dbReference type="ARBA" id="ARBA00022989"/>
    </source>
</evidence>
<evidence type="ECO:0000259" key="14">
    <source>
        <dbReference type="PROSITE" id="PS50026"/>
    </source>
</evidence>
<dbReference type="SMART" id="SM00179">
    <property type="entry name" value="EGF_CA"/>
    <property type="match status" value="1"/>
</dbReference>
<dbReference type="Pfam" id="PF00084">
    <property type="entry name" value="Sushi"/>
    <property type="match status" value="10"/>
</dbReference>
<feature type="domain" description="EGF-like" evidence="14">
    <location>
        <begin position="36"/>
        <end position="75"/>
    </location>
</feature>
<keyword evidence="8 10" id="KW-1015">Disulfide bond</keyword>
<name>A0A8C4T247_ERPCA</name>
<dbReference type="GeneTree" id="ENSGT00390000013892"/>
<feature type="transmembrane region" description="Helical" evidence="12">
    <location>
        <begin position="1017"/>
        <end position="1041"/>
    </location>
</feature>
<dbReference type="Gene3D" id="2.10.25.10">
    <property type="entry name" value="Laminin"/>
    <property type="match status" value="1"/>
</dbReference>
<dbReference type="CDD" id="cd00033">
    <property type="entry name" value="CCP"/>
    <property type="match status" value="10"/>
</dbReference>
<evidence type="ECO:0000256" key="10">
    <source>
        <dbReference type="PROSITE-ProRule" id="PRU00076"/>
    </source>
</evidence>
<evidence type="ECO:0000256" key="5">
    <source>
        <dbReference type="ARBA" id="ARBA00022737"/>
    </source>
</evidence>
<evidence type="ECO:0000256" key="4">
    <source>
        <dbReference type="ARBA" id="ARBA00022729"/>
    </source>
</evidence>